<dbReference type="InterPro" id="IPR020904">
    <property type="entry name" value="Sc_DH/Rdtase_CS"/>
</dbReference>
<evidence type="ECO:0000313" key="3">
    <source>
        <dbReference type="EMBL" id="EFX04133.1"/>
    </source>
</evidence>
<dbReference type="STRING" id="655863.F0XE63"/>
<dbReference type="Gene3D" id="3.40.50.720">
    <property type="entry name" value="NAD(P)-binding Rossmann-like Domain"/>
    <property type="match status" value="1"/>
</dbReference>
<dbReference type="Proteomes" id="UP000007796">
    <property type="component" value="Unassembled WGS sequence"/>
</dbReference>
<dbReference type="InterPro" id="IPR051911">
    <property type="entry name" value="SDR_oxidoreductase"/>
</dbReference>
<dbReference type="PANTHER" id="PTHR43976">
    <property type="entry name" value="SHORT CHAIN DEHYDROGENASE"/>
    <property type="match status" value="1"/>
</dbReference>
<dbReference type="EMBL" id="GL629765">
    <property type="protein sequence ID" value="EFX04133.1"/>
    <property type="molecule type" value="Genomic_DNA"/>
</dbReference>
<dbReference type="PRINTS" id="PR00081">
    <property type="entry name" value="GDHRDH"/>
</dbReference>
<dbReference type="PRINTS" id="PR00080">
    <property type="entry name" value="SDRFAMILY"/>
</dbReference>
<name>F0XE63_GROCL</name>
<evidence type="ECO:0000256" key="2">
    <source>
        <dbReference type="RuleBase" id="RU000363"/>
    </source>
</evidence>
<organism evidence="4">
    <name type="scientific">Grosmannia clavigera (strain kw1407 / UAMH 11150)</name>
    <name type="common">Blue stain fungus</name>
    <name type="synonym">Graphiocladiella clavigera</name>
    <dbReference type="NCBI Taxonomy" id="655863"/>
    <lineage>
        <taxon>Eukaryota</taxon>
        <taxon>Fungi</taxon>
        <taxon>Dikarya</taxon>
        <taxon>Ascomycota</taxon>
        <taxon>Pezizomycotina</taxon>
        <taxon>Sordariomycetes</taxon>
        <taxon>Sordariomycetidae</taxon>
        <taxon>Ophiostomatales</taxon>
        <taxon>Ophiostomataceae</taxon>
        <taxon>Leptographium</taxon>
    </lineage>
</organism>
<proteinExistence type="inferred from homology"/>
<reference evidence="3 4" key="1">
    <citation type="journal article" date="2011" name="Proc. Natl. Acad. Sci. U.S.A.">
        <title>Genome and transcriptome analyses of the mountain pine beetle-fungal symbiont Grosmannia clavigera, a lodgepole pine pathogen.</title>
        <authorList>
            <person name="DiGuistini S."/>
            <person name="Wang Y."/>
            <person name="Liao N.Y."/>
            <person name="Taylor G."/>
            <person name="Tanguay P."/>
            <person name="Feau N."/>
            <person name="Henrissat B."/>
            <person name="Chan S.K."/>
            <person name="Hesse-Orce U."/>
            <person name="Alamouti S.M."/>
            <person name="Tsui C.K.M."/>
            <person name="Docking R.T."/>
            <person name="Levasseur A."/>
            <person name="Haridas S."/>
            <person name="Robertson G."/>
            <person name="Birol I."/>
            <person name="Holt R.A."/>
            <person name="Marra M.A."/>
            <person name="Hamelin R.C."/>
            <person name="Hirst M."/>
            <person name="Jones S.J.M."/>
            <person name="Bohlmann J."/>
            <person name="Breuil C."/>
        </authorList>
    </citation>
    <scope>NUCLEOTIDE SEQUENCE [LARGE SCALE GENOMIC DNA]</scope>
    <source>
        <strain evidence="4">kw1407 / UAMH 11150</strain>
    </source>
</reference>
<dbReference type="InterPro" id="IPR036291">
    <property type="entry name" value="NAD(P)-bd_dom_sf"/>
</dbReference>
<comment type="similarity">
    <text evidence="2">Belongs to the short-chain dehydrogenases/reductases (SDR) family.</text>
</comment>
<evidence type="ECO:0000313" key="4">
    <source>
        <dbReference type="Proteomes" id="UP000007796"/>
    </source>
</evidence>
<dbReference type="AlphaFoldDB" id="F0XE63"/>
<dbReference type="InParanoid" id="F0XE63"/>
<keyword evidence="4" id="KW-1185">Reference proteome</keyword>
<dbReference type="GO" id="GO:0016491">
    <property type="term" value="F:oxidoreductase activity"/>
    <property type="evidence" value="ECO:0007669"/>
    <property type="project" value="UniProtKB-KW"/>
</dbReference>
<evidence type="ECO:0000256" key="1">
    <source>
        <dbReference type="ARBA" id="ARBA00022857"/>
    </source>
</evidence>
<dbReference type="InterPro" id="IPR002347">
    <property type="entry name" value="SDR_fam"/>
</dbReference>
<dbReference type="HOGENOM" id="CLU_010194_2_9_1"/>
<protein>
    <submittedName>
        <fullName evidence="3">Short chain dehydrogenase reductase</fullName>
    </submittedName>
</protein>
<keyword evidence="1" id="KW-0521">NADP</keyword>
<dbReference type="Pfam" id="PF00106">
    <property type="entry name" value="adh_short"/>
    <property type="match status" value="1"/>
</dbReference>
<accession>F0XE63</accession>
<dbReference type="PANTHER" id="PTHR43976:SF6">
    <property type="entry name" value="OXIDOREDUCTASE, PUTATIVE (AFU_ORTHOLOGUE AFUA_1G13950)-RELATED"/>
    <property type="match status" value="1"/>
</dbReference>
<sequence length="252" mass="26694">MTLITGCSSGLGLALTREVLARGHHVIATLRNPEKTADLDEGIVIDVLVNNSGFAVLQTIEQVTEAEVRAETETLYFGPLRLVQAILPQMRRQRFGVIIYISSGAGLEARPSMGIYGAAKAAGDAMTKTLAKEVAPFNVRALYVSLGGFRTNMGNSTHTGSQPLEGDYAGGEADQTIRFMASGAFQGRGDPTKVAKAIFDVATAQGVGRGHENATLLPLGSDVDVRIGEVRKKLDDALTVFGDVCNSVQVDD</sequence>
<dbReference type="RefSeq" id="XP_014173615.1">
    <property type="nucleotide sequence ID" value="XM_014318140.1"/>
</dbReference>
<dbReference type="PROSITE" id="PS00061">
    <property type="entry name" value="ADH_SHORT"/>
    <property type="match status" value="1"/>
</dbReference>
<dbReference type="SUPFAM" id="SSF51735">
    <property type="entry name" value="NAD(P)-binding Rossmann-fold domains"/>
    <property type="match status" value="1"/>
</dbReference>
<dbReference type="GeneID" id="25973898"/>
<dbReference type="eggNOG" id="KOG1205">
    <property type="taxonomic scope" value="Eukaryota"/>
</dbReference>
<dbReference type="OrthoDB" id="1933717at2759"/>
<gene>
    <name evidence="3" type="ORF">CMQ_1061</name>
</gene>